<accession>R6IGD0</accession>
<dbReference type="GeneID" id="49407039"/>
<comment type="caution">
    <text evidence="1">The sequence shown here is derived from an EMBL/GenBank/DDBJ whole genome shotgun (WGS) entry which is preliminary data.</text>
</comment>
<evidence type="ECO:0000313" key="1">
    <source>
        <dbReference type="EMBL" id="CDB45604.1"/>
    </source>
</evidence>
<accession>A0A3G9GU73</accession>
<reference evidence="1" key="1">
    <citation type="submission" date="2012-11" db="EMBL/GenBank/DDBJ databases">
        <title>Dependencies among metagenomic species, viruses, plasmids and units of genetic variation.</title>
        <authorList>
            <person name="Nielsen H.B."/>
            <person name="Almeida M."/>
            <person name="Juncker A.S."/>
            <person name="Rasmussen S."/>
            <person name="Li J."/>
            <person name="Sunagawa S."/>
            <person name="Plichta D."/>
            <person name="Gautier L."/>
            <person name="Le Chatelier E."/>
            <person name="Peletier E."/>
            <person name="Bonde I."/>
            <person name="Nielsen T."/>
            <person name="Manichanh C."/>
            <person name="Arumugam M."/>
            <person name="Batto J."/>
            <person name="Santos M.B.Q.D."/>
            <person name="Blom N."/>
            <person name="Borruel N."/>
            <person name="Burgdorf K.S."/>
            <person name="Boumezbeur F."/>
            <person name="Casellas F."/>
            <person name="Dore J."/>
            <person name="Guarner F."/>
            <person name="Hansen T."/>
            <person name="Hildebrand F."/>
            <person name="Kaas R.S."/>
            <person name="Kennedy S."/>
            <person name="Kristiansen K."/>
            <person name="Kultima J.R."/>
            <person name="Leonard P."/>
            <person name="Levenez F."/>
            <person name="Lund O."/>
            <person name="Moumen B."/>
            <person name="Le Paslier D."/>
            <person name="Pons N."/>
            <person name="Pedersen O."/>
            <person name="Prifti E."/>
            <person name="Qin J."/>
            <person name="Raes J."/>
            <person name="Tap J."/>
            <person name="Tims S."/>
            <person name="Ussery D.W."/>
            <person name="Yamada T."/>
            <person name="MetaHit consortium"/>
            <person name="Renault P."/>
            <person name="Sicheritz-Ponten T."/>
            <person name="Bork P."/>
            <person name="Wang J."/>
            <person name="Brunak S."/>
            <person name="Ehrlich S.D."/>
        </authorList>
    </citation>
    <scope>NUCLEOTIDE SEQUENCE [LARGE SCALE GENOMIC DNA]</scope>
</reference>
<protein>
    <submittedName>
        <fullName evidence="1">Uncharacterized protein</fullName>
    </submittedName>
</protein>
<dbReference type="STRING" id="1262914.BN533_00730"/>
<proteinExistence type="predicted"/>
<dbReference type="HOGENOM" id="CLU_2317740_0_0_9"/>
<dbReference type="EMBL" id="CBDS010000044">
    <property type="protein sequence ID" value="CDB45604.1"/>
    <property type="molecule type" value="Genomic_DNA"/>
</dbReference>
<sequence length="99" mass="11348">MLIEVMLVLLLVSITCCSLLTGYKACVLAMQQYNRLELAFELLEVRNVEAADALAAEQGLFIERKEFIDNLQIKQEIITVRECRNQKVLVNKVRYALSE</sequence>
<organism evidence="1">
    <name type="scientific">Phascolarctobacterium faecium</name>
    <dbReference type="NCBI Taxonomy" id="33025"/>
    <lineage>
        <taxon>Bacteria</taxon>
        <taxon>Bacillati</taxon>
        <taxon>Bacillota</taxon>
        <taxon>Negativicutes</taxon>
        <taxon>Acidaminococcales</taxon>
        <taxon>Acidaminococcaceae</taxon>
        <taxon>Phascolarctobacterium</taxon>
    </lineage>
</organism>
<dbReference type="AlphaFoldDB" id="R6IGD0"/>
<gene>
    <name evidence="1" type="ORF">BN533_00730</name>
</gene>
<dbReference type="RefSeq" id="WP_021717633.1">
    <property type="nucleotide sequence ID" value="NZ_AP019004.1"/>
</dbReference>
<name>R6IGD0_9FIRM</name>